<reference evidence="1" key="1">
    <citation type="submission" date="2022-07" db="EMBL/GenBank/DDBJ databases">
        <title>Phylogenomic reconstructions and comparative analyses of Kickxellomycotina fungi.</title>
        <authorList>
            <person name="Reynolds N.K."/>
            <person name="Stajich J.E."/>
            <person name="Barry K."/>
            <person name="Grigoriev I.V."/>
            <person name="Crous P."/>
            <person name="Smith M.E."/>
        </authorList>
    </citation>
    <scope>NUCLEOTIDE SEQUENCE</scope>
    <source>
        <strain evidence="1">Benny 63K</strain>
    </source>
</reference>
<organism evidence="1 2">
    <name type="scientific">Kickxella alabastrina</name>
    <dbReference type="NCBI Taxonomy" id="61397"/>
    <lineage>
        <taxon>Eukaryota</taxon>
        <taxon>Fungi</taxon>
        <taxon>Fungi incertae sedis</taxon>
        <taxon>Zoopagomycota</taxon>
        <taxon>Kickxellomycotina</taxon>
        <taxon>Kickxellomycetes</taxon>
        <taxon>Kickxellales</taxon>
        <taxon>Kickxellaceae</taxon>
        <taxon>Kickxella</taxon>
    </lineage>
</organism>
<dbReference type="Proteomes" id="UP001150581">
    <property type="component" value="Unassembled WGS sequence"/>
</dbReference>
<name>A0ACC1IPE2_9FUNG</name>
<gene>
    <name evidence="1" type="ORF">LPJ66_002836</name>
</gene>
<protein>
    <submittedName>
        <fullName evidence="1">Uncharacterized protein</fullName>
    </submittedName>
</protein>
<accession>A0ACC1IPE2</accession>
<comment type="caution">
    <text evidence="1">The sequence shown here is derived from an EMBL/GenBank/DDBJ whole genome shotgun (WGS) entry which is preliminary data.</text>
</comment>
<keyword evidence="2" id="KW-1185">Reference proteome</keyword>
<sequence length="625" mass="67598">MTLRPFRIPETRLLVLNDLIVQVTLTHLSTTDEQATHQRYTQNPHLQSLILTAIITLVNCAYNNGQGKGSGFILHQTKKRWPIGRHYIFTQNGEPLQSCMHKFFFQLEFTEDQEELGEELEILELRSFVSIGSPATSYAGSVIDGLDSVVLPPVESLFDDDQQQQQQQEQQEGDPLWQRQYLQQSLSAPVIRSPSPDDGNSPYVRDYAPRYVGYDSLGTRSGSRCSGESSAAAGVAALVTTVDTAHFNDPGQHRGEENPLPVSSGSTLMDIRSPVAGVAAGGVRLGRTPWYRSLHGISPLSREPKSLSTDIGFNGVLGESKEVVTEEQLKGAEKAAAVESRIPRVSAKRSAEDTGVGGTRGLKRRMIEPLSIHGRARRAAKGLGGNGESGIPRAASVSKPDMPPPTIRPTPTYTSPQQYNQHNQQVQQMQKAVSVPQAVKNALLRRLRSPFGGGGLPDRSSSPLSVRERVAAFDKLSVTNTSTGATTPSLKQQQQQQYRGLVDVRSPSPRVGNELLPPPYPLLGTPSRGRTRVQTERGFISVGSPAGRGSVGGSARSVASGETGGSMGRSASPALSHTSGMSIRVQSAIMKLEGESSVKSMKRMAGDEFMSPTKRPRSKAVEFSE</sequence>
<proteinExistence type="predicted"/>
<evidence type="ECO:0000313" key="2">
    <source>
        <dbReference type="Proteomes" id="UP001150581"/>
    </source>
</evidence>
<evidence type="ECO:0000313" key="1">
    <source>
        <dbReference type="EMBL" id="KAJ1898307.1"/>
    </source>
</evidence>
<dbReference type="EMBL" id="JANBPG010000249">
    <property type="protein sequence ID" value="KAJ1898307.1"/>
    <property type="molecule type" value="Genomic_DNA"/>
</dbReference>